<name>A0A4R9LNJ6_9LEPT</name>
<dbReference type="EMBL" id="RQHV01000059">
    <property type="protein sequence ID" value="TGN08699.1"/>
    <property type="molecule type" value="Genomic_DNA"/>
</dbReference>
<accession>A0A4R9LNJ6</accession>
<comment type="caution">
    <text evidence="2">The sequence shown here is derived from an EMBL/GenBank/DDBJ whole genome shotgun (WGS) entry which is preliminary data.</text>
</comment>
<keyword evidence="1" id="KW-0472">Membrane</keyword>
<dbReference type="AlphaFoldDB" id="A0A4R9LNJ6"/>
<gene>
    <name evidence="2" type="ORF">EHS11_13125</name>
</gene>
<reference evidence="2" key="1">
    <citation type="journal article" date="2019" name="PLoS Negl. Trop. Dis.">
        <title>Revisiting the worldwide diversity of Leptospira species in the environment.</title>
        <authorList>
            <person name="Vincent A.T."/>
            <person name="Schiettekatte O."/>
            <person name="Bourhy P."/>
            <person name="Veyrier F.J."/>
            <person name="Picardeau M."/>
        </authorList>
    </citation>
    <scope>NUCLEOTIDE SEQUENCE [LARGE SCALE GENOMIC DNA]</scope>
    <source>
        <strain evidence="2">201400974</strain>
    </source>
</reference>
<organism evidence="2 3">
    <name type="scientific">Leptospira ilyithenensis</name>
    <dbReference type="NCBI Taxonomy" id="2484901"/>
    <lineage>
        <taxon>Bacteria</taxon>
        <taxon>Pseudomonadati</taxon>
        <taxon>Spirochaetota</taxon>
        <taxon>Spirochaetia</taxon>
        <taxon>Leptospirales</taxon>
        <taxon>Leptospiraceae</taxon>
        <taxon>Leptospira</taxon>
    </lineage>
</organism>
<dbReference type="Proteomes" id="UP000298264">
    <property type="component" value="Unassembled WGS sequence"/>
</dbReference>
<feature type="transmembrane region" description="Helical" evidence="1">
    <location>
        <begin position="5"/>
        <end position="26"/>
    </location>
</feature>
<evidence type="ECO:0000313" key="3">
    <source>
        <dbReference type="Proteomes" id="UP000298264"/>
    </source>
</evidence>
<proteinExistence type="predicted"/>
<feature type="transmembrane region" description="Helical" evidence="1">
    <location>
        <begin position="69"/>
        <end position="89"/>
    </location>
</feature>
<keyword evidence="1" id="KW-1133">Transmembrane helix</keyword>
<dbReference type="RefSeq" id="WP_135764865.1">
    <property type="nucleotide sequence ID" value="NZ_RQHV01000059.1"/>
</dbReference>
<feature type="transmembrane region" description="Helical" evidence="1">
    <location>
        <begin position="101"/>
        <end position="123"/>
    </location>
</feature>
<evidence type="ECO:0000256" key="1">
    <source>
        <dbReference type="SAM" id="Phobius"/>
    </source>
</evidence>
<keyword evidence="3" id="KW-1185">Reference proteome</keyword>
<evidence type="ECO:0000313" key="2">
    <source>
        <dbReference type="EMBL" id="TGN08699.1"/>
    </source>
</evidence>
<sequence>MKKHLLRILIFGVVLWIVPFFVSFGFYSPEGKLQGDLFLFKTTMILVGSLTGCYLLYQLAKLKPESALITFTGTGILWFVENIVLDFLILIPMSKMSAGDYFIQIGLRYLTMIFIATMVGASIEAQKK</sequence>
<feature type="transmembrane region" description="Helical" evidence="1">
    <location>
        <begin position="38"/>
        <end position="57"/>
    </location>
</feature>
<dbReference type="OrthoDB" id="337836at2"/>
<protein>
    <submittedName>
        <fullName evidence="2">Uncharacterized protein</fullName>
    </submittedName>
</protein>
<keyword evidence="1" id="KW-0812">Transmembrane</keyword>